<feature type="transmembrane region" description="Helical" evidence="1">
    <location>
        <begin position="47"/>
        <end position="65"/>
    </location>
</feature>
<feature type="transmembrane region" description="Helical" evidence="1">
    <location>
        <begin position="6"/>
        <end position="26"/>
    </location>
</feature>
<evidence type="ECO:0000256" key="1">
    <source>
        <dbReference type="SAM" id="Phobius"/>
    </source>
</evidence>
<dbReference type="EMBL" id="JWIR02000071">
    <property type="protein sequence ID" value="KKB35602.1"/>
    <property type="molecule type" value="Genomic_DNA"/>
</dbReference>
<proteinExistence type="predicted"/>
<evidence type="ECO:0008006" key="4">
    <source>
        <dbReference type="Google" id="ProtNLM"/>
    </source>
</evidence>
<comment type="caution">
    <text evidence="2">The sequence shown here is derived from an EMBL/GenBank/DDBJ whole genome shotgun (WGS) entry which is preliminary data.</text>
</comment>
<organism evidence="2 3">
    <name type="scientific">Bacillus thermotolerans</name>
    <name type="common">Quasibacillus thermotolerans</name>
    <dbReference type="NCBI Taxonomy" id="1221996"/>
    <lineage>
        <taxon>Bacteria</taxon>
        <taxon>Bacillati</taxon>
        <taxon>Bacillota</taxon>
        <taxon>Bacilli</taxon>
        <taxon>Bacillales</taxon>
        <taxon>Bacillaceae</taxon>
        <taxon>Bacillus</taxon>
    </lineage>
</organism>
<name>A0A0F5HRY1_BACTR</name>
<keyword evidence="3" id="KW-1185">Reference proteome</keyword>
<keyword evidence="1" id="KW-0812">Transmembrane</keyword>
<accession>A0A0F5HRY1</accession>
<dbReference type="Proteomes" id="UP000031563">
    <property type="component" value="Unassembled WGS sequence"/>
</dbReference>
<dbReference type="AlphaFoldDB" id="A0A0F5HRY1"/>
<evidence type="ECO:0000313" key="2">
    <source>
        <dbReference type="EMBL" id="KKB35602.1"/>
    </source>
</evidence>
<dbReference type="RefSeq" id="WP_082090254.1">
    <property type="nucleotide sequence ID" value="NZ_JWIR02000071.1"/>
</dbReference>
<reference evidence="2" key="1">
    <citation type="submission" date="2015-02" db="EMBL/GenBank/DDBJ databases">
        <title>Genome Assembly of Bacillaceae bacterium MTCC 8252.</title>
        <authorList>
            <person name="Verma A."/>
            <person name="Khatri I."/>
            <person name="Mual P."/>
            <person name="Subramanian S."/>
            <person name="Krishnamurthi S."/>
        </authorList>
    </citation>
    <scope>NUCLEOTIDE SEQUENCE [LARGE SCALE GENOMIC DNA]</scope>
    <source>
        <strain evidence="2">MTCC 8252</strain>
    </source>
</reference>
<keyword evidence="1" id="KW-1133">Transmembrane helix</keyword>
<sequence length="111" mass="13091">MDFIRAVVPLLVGLIIFFIIGWATGTDEYGGVKTKDDERSQLIKQKAIVSSWLLLLIFFIINFVFDFFNLNDERLSLVPFVYPELLYLLIAVISYFVYYWIYSRRMSSNEK</sequence>
<evidence type="ECO:0000313" key="3">
    <source>
        <dbReference type="Proteomes" id="UP000031563"/>
    </source>
</evidence>
<keyword evidence="1" id="KW-0472">Membrane</keyword>
<gene>
    <name evidence="2" type="ORF">QY95_03455</name>
</gene>
<feature type="transmembrane region" description="Helical" evidence="1">
    <location>
        <begin position="85"/>
        <end position="102"/>
    </location>
</feature>
<dbReference type="OrthoDB" id="2428763at2"/>
<protein>
    <recommendedName>
        <fullName evidence="4">Group-specific protein</fullName>
    </recommendedName>
</protein>